<dbReference type="Proteomes" id="UP000324222">
    <property type="component" value="Unassembled WGS sequence"/>
</dbReference>
<dbReference type="AlphaFoldDB" id="A0A5B7GJ88"/>
<dbReference type="EMBL" id="VSRR010014814">
    <property type="protein sequence ID" value="MPC57475.1"/>
    <property type="molecule type" value="Genomic_DNA"/>
</dbReference>
<sequence>MTKKKGCVGLEWATRLDGPLSKRGKAGVAEIRSLPLTEQDRTTTIASREKVELLAGLFYA</sequence>
<proteinExistence type="predicted"/>
<accession>A0A5B7GJ88</accession>
<protein>
    <submittedName>
        <fullName evidence="1">Uncharacterized protein</fullName>
    </submittedName>
</protein>
<evidence type="ECO:0000313" key="1">
    <source>
        <dbReference type="EMBL" id="MPC57475.1"/>
    </source>
</evidence>
<evidence type="ECO:0000313" key="2">
    <source>
        <dbReference type="Proteomes" id="UP000324222"/>
    </source>
</evidence>
<reference evidence="1 2" key="1">
    <citation type="submission" date="2019-05" db="EMBL/GenBank/DDBJ databases">
        <title>Another draft genome of Portunus trituberculatus and its Hox gene families provides insights of decapod evolution.</title>
        <authorList>
            <person name="Jeong J.-H."/>
            <person name="Song I."/>
            <person name="Kim S."/>
            <person name="Choi T."/>
            <person name="Kim D."/>
            <person name="Ryu S."/>
            <person name="Kim W."/>
        </authorList>
    </citation>
    <scope>NUCLEOTIDE SEQUENCE [LARGE SCALE GENOMIC DNA]</scope>
    <source>
        <tissue evidence="1">Muscle</tissue>
    </source>
</reference>
<gene>
    <name evidence="1" type="ORF">E2C01_051455</name>
</gene>
<organism evidence="1 2">
    <name type="scientific">Portunus trituberculatus</name>
    <name type="common">Swimming crab</name>
    <name type="synonym">Neptunus trituberculatus</name>
    <dbReference type="NCBI Taxonomy" id="210409"/>
    <lineage>
        <taxon>Eukaryota</taxon>
        <taxon>Metazoa</taxon>
        <taxon>Ecdysozoa</taxon>
        <taxon>Arthropoda</taxon>
        <taxon>Crustacea</taxon>
        <taxon>Multicrustacea</taxon>
        <taxon>Malacostraca</taxon>
        <taxon>Eumalacostraca</taxon>
        <taxon>Eucarida</taxon>
        <taxon>Decapoda</taxon>
        <taxon>Pleocyemata</taxon>
        <taxon>Brachyura</taxon>
        <taxon>Eubrachyura</taxon>
        <taxon>Portunoidea</taxon>
        <taxon>Portunidae</taxon>
        <taxon>Portuninae</taxon>
        <taxon>Portunus</taxon>
    </lineage>
</organism>
<keyword evidence="2" id="KW-1185">Reference proteome</keyword>
<name>A0A5B7GJ88_PORTR</name>
<comment type="caution">
    <text evidence="1">The sequence shown here is derived from an EMBL/GenBank/DDBJ whole genome shotgun (WGS) entry which is preliminary data.</text>
</comment>